<sequence length="551" mass="60905">MEKVWLKSYPPGVPEEINPEQYKSLVTLFDKSTKKYADNIAFINMGTNLSYGDLAEQSRDFAAYLQQNMGLQKGDKFAIMVPNVLQYPIALFGALKAGLTVVNVNPLYTARELEHQLKDSKAKAMLVVENFAVTLESVIANTSVEHVITTQLGDRAGFLKGKMINTAVKHIKKMVPNFSLPDCIKFNTVLKQGKKLSFQEVDVFPEDLAFLQYTGGTTGVAKGAMLSHRNIVANMLQMNAMVKPLTVENKELVVTALPLYHIFALTCNCLSFMTFGGANLLITNPRDLPMFIKTMSKYPITAFAGLNTLFNGLLNEPDFLKLDFSTLKLTFAGGMATQKSVADKWHDVTGSPVLEGYGLTECSPCVTTSPYDQTSFSGAIGVPLPSTSVKLLDDEGNEVALNEPGEMWIRGPQVMQGYYNLPEATAEVIIDDWVATGDVATVDENGFFTIVDRKKDMILVSGFNVFPNEIEEVISMIDDIIEVAVIGIPCEQSGEKIKVFLVTKSGELNKKALIEHCRLQLTSYKIPKEFELRDELPKSNVGKILRKDLRS</sequence>
<dbReference type="AlphaFoldDB" id="A0A5C6QHE3"/>
<dbReference type="EC" id="6.2.1.3" evidence="6"/>
<keyword evidence="4" id="KW-0436">Ligase</keyword>
<dbReference type="PANTHER" id="PTHR43767">
    <property type="entry name" value="LONG-CHAIN-FATTY-ACID--COA LIGASE"/>
    <property type="match status" value="1"/>
</dbReference>
<dbReference type="OrthoDB" id="9803968at2"/>
<keyword evidence="12" id="KW-1185">Reference proteome</keyword>
<keyword evidence="5" id="KW-0472">Membrane</keyword>
<dbReference type="InterPro" id="IPR025110">
    <property type="entry name" value="AMP-bd_C"/>
</dbReference>
<evidence type="ECO:0000256" key="7">
    <source>
        <dbReference type="ARBA" id="ARBA00039545"/>
    </source>
</evidence>
<dbReference type="SUPFAM" id="SSF56801">
    <property type="entry name" value="Acetyl-CoA synthetase-like"/>
    <property type="match status" value="1"/>
</dbReference>
<feature type="domain" description="AMP-dependent synthetase/ligase" evidence="9">
    <location>
        <begin position="29"/>
        <end position="419"/>
    </location>
</feature>
<evidence type="ECO:0000256" key="1">
    <source>
        <dbReference type="ARBA" id="ARBA00004170"/>
    </source>
</evidence>
<dbReference type="InterPro" id="IPR000873">
    <property type="entry name" value="AMP-dep_synth/lig_dom"/>
</dbReference>
<dbReference type="GO" id="GO:0004467">
    <property type="term" value="F:long-chain fatty acid-CoA ligase activity"/>
    <property type="evidence" value="ECO:0007669"/>
    <property type="project" value="UniProtKB-EC"/>
</dbReference>
<dbReference type="InterPro" id="IPR050237">
    <property type="entry name" value="ATP-dep_AMP-bd_enzyme"/>
</dbReference>
<dbReference type="CDD" id="cd05936">
    <property type="entry name" value="FC-FACS_FadD_like"/>
    <property type="match status" value="1"/>
</dbReference>
<dbReference type="FunFam" id="3.40.50.12780:FF:000003">
    <property type="entry name" value="Long-chain-fatty-acid--CoA ligase FadD"/>
    <property type="match status" value="1"/>
</dbReference>
<dbReference type="InterPro" id="IPR020845">
    <property type="entry name" value="AMP-binding_CS"/>
</dbReference>
<dbReference type="Pfam" id="PF13193">
    <property type="entry name" value="AMP-binding_C"/>
    <property type="match status" value="1"/>
</dbReference>
<evidence type="ECO:0000256" key="3">
    <source>
        <dbReference type="ARBA" id="ARBA00006432"/>
    </source>
</evidence>
<dbReference type="Gene3D" id="3.30.300.30">
    <property type="match status" value="1"/>
</dbReference>
<dbReference type="EMBL" id="VOLT01000005">
    <property type="protein sequence ID" value="TWX68077.1"/>
    <property type="molecule type" value="Genomic_DNA"/>
</dbReference>
<evidence type="ECO:0000259" key="10">
    <source>
        <dbReference type="Pfam" id="PF13193"/>
    </source>
</evidence>
<name>A0A5C6QHE3_9GAMM</name>
<evidence type="ECO:0000256" key="4">
    <source>
        <dbReference type="ARBA" id="ARBA00022598"/>
    </source>
</evidence>
<comment type="pathway">
    <text evidence="2">Lipid metabolism; fatty acid beta-oxidation.</text>
</comment>
<accession>A0A5C6QHE3</accession>
<dbReference type="Gene3D" id="3.40.50.980">
    <property type="match status" value="2"/>
</dbReference>
<dbReference type="Proteomes" id="UP000321822">
    <property type="component" value="Unassembled WGS sequence"/>
</dbReference>
<comment type="caution">
    <text evidence="11">The sequence shown here is derived from an EMBL/GenBank/DDBJ whole genome shotgun (WGS) entry which is preliminary data.</text>
</comment>
<organism evidence="11 12">
    <name type="scientific">Colwellia demingiae</name>
    <dbReference type="NCBI Taxonomy" id="89401"/>
    <lineage>
        <taxon>Bacteria</taxon>
        <taxon>Pseudomonadati</taxon>
        <taxon>Pseudomonadota</taxon>
        <taxon>Gammaproteobacteria</taxon>
        <taxon>Alteromonadales</taxon>
        <taxon>Colwelliaceae</taxon>
        <taxon>Colwellia</taxon>
    </lineage>
</organism>
<feature type="domain" description="AMP-binding enzyme C-terminal" evidence="10">
    <location>
        <begin position="469"/>
        <end position="543"/>
    </location>
</feature>
<evidence type="ECO:0000256" key="5">
    <source>
        <dbReference type="ARBA" id="ARBA00023136"/>
    </source>
</evidence>
<gene>
    <name evidence="11" type="ORF">ESZ36_12500</name>
</gene>
<dbReference type="Gene3D" id="2.30.38.10">
    <property type="entry name" value="Luciferase, Domain 3"/>
    <property type="match status" value="1"/>
</dbReference>
<comment type="similarity">
    <text evidence="3">Belongs to the ATP-dependent AMP-binding enzyme family.</text>
</comment>
<evidence type="ECO:0000256" key="6">
    <source>
        <dbReference type="ARBA" id="ARBA00026121"/>
    </source>
</evidence>
<proteinExistence type="inferred from homology"/>
<reference evidence="11 12" key="1">
    <citation type="submission" date="2019-07" db="EMBL/GenBank/DDBJ databases">
        <title>Genomes of sea-ice associated Colwellia species.</title>
        <authorList>
            <person name="Bowman J.P."/>
        </authorList>
    </citation>
    <scope>NUCLEOTIDE SEQUENCE [LARGE SCALE GENOMIC DNA]</scope>
    <source>
        <strain evidence="11 12">ACAM 459</strain>
    </source>
</reference>
<evidence type="ECO:0000313" key="12">
    <source>
        <dbReference type="Proteomes" id="UP000321822"/>
    </source>
</evidence>
<evidence type="ECO:0000256" key="8">
    <source>
        <dbReference type="ARBA" id="ARBA00042773"/>
    </source>
</evidence>
<dbReference type="RefSeq" id="WP_146788350.1">
    <property type="nucleotide sequence ID" value="NZ_VOLT01000005.1"/>
</dbReference>
<comment type="subcellular location">
    <subcellularLocation>
        <location evidence="1">Membrane</location>
        <topology evidence="1">Peripheral membrane protein</topology>
    </subcellularLocation>
</comment>
<evidence type="ECO:0000256" key="2">
    <source>
        <dbReference type="ARBA" id="ARBA00005005"/>
    </source>
</evidence>
<dbReference type="PROSITE" id="PS00455">
    <property type="entry name" value="AMP_BINDING"/>
    <property type="match status" value="1"/>
</dbReference>
<protein>
    <recommendedName>
        <fullName evidence="7">Long-chain-fatty-acid--CoA ligase</fullName>
        <ecNumber evidence="6">6.2.1.3</ecNumber>
    </recommendedName>
    <alternativeName>
        <fullName evidence="8">Long-chain acyl-CoA synthetase</fullName>
    </alternativeName>
</protein>
<dbReference type="Pfam" id="PF00501">
    <property type="entry name" value="AMP-binding"/>
    <property type="match status" value="1"/>
</dbReference>
<dbReference type="GO" id="GO:0016020">
    <property type="term" value="C:membrane"/>
    <property type="evidence" value="ECO:0007669"/>
    <property type="project" value="UniProtKB-SubCell"/>
</dbReference>
<dbReference type="PANTHER" id="PTHR43767:SF8">
    <property type="entry name" value="LONG-CHAIN-FATTY-ACID--COA LIGASE"/>
    <property type="match status" value="1"/>
</dbReference>
<evidence type="ECO:0000313" key="11">
    <source>
        <dbReference type="EMBL" id="TWX68077.1"/>
    </source>
</evidence>
<evidence type="ECO:0000259" key="9">
    <source>
        <dbReference type="Pfam" id="PF00501"/>
    </source>
</evidence>
<dbReference type="InterPro" id="IPR045851">
    <property type="entry name" value="AMP-bd_C_sf"/>
</dbReference>